<organism evidence="3 4">
    <name type="scientific">Malus domestica</name>
    <name type="common">Apple</name>
    <name type="synonym">Pyrus malus</name>
    <dbReference type="NCBI Taxonomy" id="3750"/>
    <lineage>
        <taxon>Eukaryota</taxon>
        <taxon>Viridiplantae</taxon>
        <taxon>Streptophyta</taxon>
        <taxon>Embryophyta</taxon>
        <taxon>Tracheophyta</taxon>
        <taxon>Spermatophyta</taxon>
        <taxon>Magnoliopsida</taxon>
        <taxon>eudicotyledons</taxon>
        <taxon>Gunneridae</taxon>
        <taxon>Pentapetalae</taxon>
        <taxon>rosids</taxon>
        <taxon>fabids</taxon>
        <taxon>Rosales</taxon>
        <taxon>Rosaceae</taxon>
        <taxon>Amygdaloideae</taxon>
        <taxon>Maleae</taxon>
        <taxon>Malus</taxon>
    </lineage>
</organism>
<dbReference type="SUPFAM" id="SSF48371">
    <property type="entry name" value="ARM repeat"/>
    <property type="match status" value="1"/>
</dbReference>
<dbReference type="PANTHER" id="PTHR46168">
    <property type="entry name" value="ARMADILLO REPEAT ONLY 4"/>
    <property type="match status" value="1"/>
</dbReference>
<evidence type="ECO:0000313" key="3">
    <source>
        <dbReference type="EMBL" id="RXI06456.1"/>
    </source>
</evidence>
<evidence type="ECO:0000313" key="4">
    <source>
        <dbReference type="Proteomes" id="UP000290289"/>
    </source>
</evidence>
<dbReference type="SMART" id="SM00185">
    <property type="entry name" value="ARM"/>
    <property type="match status" value="4"/>
</dbReference>
<keyword evidence="4" id="KW-1185">Reference proteome</keyword>
<evidence type="ECO:0000259" key="2">
    <source>
        <dbReference type="Pfam" id="PF25055"/>
    </source>
</evidence>
<sequence length="550" mass="61560">MVKQILAKTVELADQVTKALDVAVVSSEEKEWVPKLKSKTRMLAGLLRQFLSRDLSVLDSYGRLQRLVINGVEGILSRFLSKLLKRCPVNCTVIDKIKLCFTPTTPLSDFRNIPRLLDNSIQDVSWILHLIWNYEYEYSTLPPIASNELILFIIWEQIAILRREPVSLECRSDAACALGSLVRDDCRNAEFIVEEGGVEPLLKLVQEGTMEEQENAARTLGLLALVRQGVERMIHAGVFKVFAKILREAPTKVQVVVAWAVSMLADEHPECQHGFAQHDVVPLLVSHLAPETDSDVNVNDDHATMAEMKAMAATALWKLATGNSVICHSLSNSGALLYFAMLLEKGSEDVRFYSAKALMEIAAVAENNAELRRSALSSKSPAWKNVGDQLLIKITDKADPELVTICIKAVGNLAWAFGATETRMIDALVGFLQETEDEMLEACIALTKFVRPNNYFRHDFSKQIVRVGGAMQLIQLLYFERRIIQIRALALICNIAPEIEELTRDEMLTALKWASNQSYMTQDETLNTLLRKAKSRLNLPHQSRGSRGCP</sequence>
<dbReference type="InterPro" id="IPR011989">
    <property type="entry name" value="ARM-like"/>
</dbReference>
<evidence type="ECO:0000256" key="1">
    <source>
        <dbReference type="ARBA" id="ARBA00022737"/>
    </source>
</evidence>
<dbReference type="SMR" id="A0A498KGG2"/>
<dbReference type="Gramene" id="mRNA:MD02G0112200">
    <property type="protein sequence ID" value="CDS:MD02G0112200.1"/>
    <property type="gene ID" value="MD02G0112200"/>
</dbReference>
<dbReference type="InterPro" id="IPR016024">
    <property type="entry name" value="ARM-type_fold"/>
</dbReference>
<feature type="domain" description="DUF7792" evidence="2">
    <location>
        <begin position="3"/>
        <end position="130"/>
    </location>
</feature>
<keyword evidence="1" id="KW-0677">Repeat</keyword>
<comment type="caution">
    <text evidence="3">The sequence shown here is derived from an EMBL/GenBank/DDBJ whole genome shotgun (WGS) entry which is preliminary data.</text>
</comment>
<dbReference type="EMBL" id="RDQH01000328">
    <property type="protein sequence ID" value="RXI06456.1"/>
    <property type="molecule type" value="Genomic_DNA"/>
</dbReference>
<proteinExistence type="predicted"/>
<gene>
    <name evidence="3" type="ORF">DVH24_018498</name>
</gene>
<dbReference type="PANTHER" id="PTHR46168:SF9">
    <property type="entry name" value="ARMADILLO REPEAT ONLY 2"/>
    <property type="match status" value="1"/>
</dbReference>
<dbReference type="OrthoDB" id="1711910at2759"/>
<protein>
    <recommendedName>
        <fullName evidence="2">DUF7792 domain-containing protein</fullName>
    </recommendedName>
</protein>
<name>A0A498KGG2_MALDO</name>
<dbReference type="Gene3D" id="1.25.10.10">
    <property type="entry name" value="Leucine-rich Repeat Variant"/>
    <property type="match status" value="2"/>
</dbReference>
<dbReference type="Proteomes" id="UP000290289">
    <property type="component" value="Chromosome 2"/>
</dbReference>
<dbReference type="Pfam" id="PF25055">
    <property type="entry name" value="DUF7792"/>
    <property type="match status" value="1"/>
</dbReference>
<dbReference type="InterPro" id="IPR056694">
    <property type="entry name" value="DUF7792"/>
</dbReference>
<reference evidence="3 4" key="1">
    <citation type="submission" date="2018-10" db="EMBL/GenBank/DDBJ databases">
        <title>A high-quality apple genome assembly.</title>
        <authorList>
            <person name="Hu J."/>
        </authorList>
    </citation>
    <scope>NUCLEOTIDE SEQUENCE [LARGE SCALE GENOMIC DNA]</scope>
    <source>
        <strain evidence="4">cv. HFTH1</strain>
        <tissue evidence="3">Young leaf</tissue>
    </source>
</reference>
<dbReference type="AlphaFoldDB" id="A0A498KGG2"/>
<dbReference type="InterPro" id="IPR000225">
    <property type="entry name" value="Armadillo"/>
</dbReference>
<accession>A0A498KGG2</accession>